<feature type="signal peptide" evidence="1">
    <location>
        <begin position="1"/>
        <end position="22"/>
    </location>
</feature>
<proteinExistence type="predicted"/>
<evidence type="ECO:0000313" key="2">
    <source>
        <dbReference type="EMBL" id="AYN67784.1"/>
    </source>
</evidence>
<gene>
    <name evidence="2" type="ORF">D1013_10590</name>
</gene>
<dbReference type="OrthoDB" id="675330at2"/>
<accession>A0A3G2L677</accession>
<evidence type="ECO:0000313" key="3">
    <source>
        <dbReference type="Proteomes" id="UP000276309"/>
    </source>
</evidence>
<keyword evidence="1" id="KW-0732">Signal</keyword>
<evidence type="ECO:0008006" key="4">
    <source>
        <dbReference type="Google" id="ProtNLM"/>
    </source>
</evidence>
<keyword evidence="3" id="KW-1185">Reference proteome</keyword>
<dbReference type="EMBL" id="CP032050">
    <property type="protein sequence ID" value="AYN67784.1"/>
    <property type="molecule type" value="Genomic_DNA"/>
</dbReference>
<dbReference type="RefSeq" id="WP_121848800.1">
    <property type="nucleotide sequence ID" value="NZ_CP032050.1"/>
</dbReference>
<protein>
    <recommendedName>
        <fullName evidence="4">Sensor of ECF-type sigma factor</fullName>
    </recommendedName>
</protein>
<name>A0A3G2L677_9FLAO</name>
<reference evidence="2 3" key="1">
    <citation type="submission" date="2018-08" db="EMBL/GenBank/DDBJ databases">
        <title>The reduced genetic potential of extracellular carbohydrate catabolism in Euzebyella marina RN62, a Flavobacteriia bacterium isolated from the hadal water.</title>
        <authorList>
            <person name="Xue C."/>
        </authorList>
    </citation>
    <scope>NUCLEOTIDE SEQUENCE [LARGE SCALE GENOMIC DNA]</scope>
    <source>
        <strain evidence="2 3">RN62</strain>
    </source>
</reference>
<sequence length="149" mass="17592">MMNSRKILIACMVAFASTLSFAQEHSKKDKINALKVAFLTEKLNLSTKEAQEFWPLYNQYESNKESLRHVQWREVRSKIKDASDISEKEAQALVEKYLDYEQEEEKIEKDYLEAVSKAISAKKTLLLLRSEEEFKKQLIKQYREKMGYN</sequence>
<dbReference type="KEGG" id="emar:D1013_10590"/>
<evidence type="ECO:0000256" key="1">
    <source>
        <dbReference type="SAM" id="SignalP"/>
    </source>
</evidence>
<feature type="chain" id="PRO_5018221125" description="Sensor of ECF-type sigma factor" evidence="1">
    <location>
        <begin position="23"/>
        <end position="149"/>
    </location>
</feature>
<dbReference type="AlphaFoldDB" id="A0A3G2L677"/>
<organism evidence="2 3">
    <name type="scientific">Euzebyella marina</name>
    <dbReference type="NCBI Taxonomy" id="1761453"/>
    <lineage>
        <taxon>Bacteria</taxon>
        <taxon>Pseudomonadati</taxon>
        <taxon>Bacteroidota</taxon>
        <taxon>Flavobacteriia</taxon>
        <taxon>Flavobacteriales</taxon>
        <taxon>Flavobacteriaceae</taxon>
        <taxon>Euzebyella</taxon>
    </lineage>
</organism>
<dbReference type="Proteomes" id="UP000276309">
    <property type="component" value="Chromosome"/>
</dbReference>